<keyword evidence="3" id="KW-0498">Mitosis</keyword>
<dbReference type="Pfam" id="PF03256">
    <property type="entry name" value="ANAPC10"/>
    <property type="match status" value="1"/>
</dbReference>
<reference evidence="8 9" key="2">
    <citation type="journal article" date="2017" name="Sci. Rep.">
        <title>Ant-infecting Ophiocordyceps genomes reveal a high diversity of potential behavioral manipulation genes and a possible major role for enterotoxins.</title>
        <authorList>
            <person name="de Bekker C."/>
            <person name="Ohm R.A."/>
            <person name="Evans H.C."/>
            <person name="Brachmann A."/>
            <person name="Hughes D.P."/>
        </authorList>
    </citation>
    <scope>NUCLEOTIDE SEQUENCE [LARGE SCALE GENOMIC DNA]</scope>
    <source>
        <strain evidence="8 9">SC16a</strain>
    </source>
</reference>
<dbReference type="PANTHER" id="PTHR12936:SF0">
    <property type="entry name" value="ANAPHASE-PROMOTING COMPLEX SUBUNIT 10"/>
    <property type="match status" value="1"/>
</dbReference>
<dbReference type="SMART" id="SM01337">
    <property type="entry name" value="APC10"/>
    <property type="match status" value="1"/>
</dbReference>
<dbReference type="GO" id="GO:0070979">
    <property type="term" value="P:protein K11-linked ubiquitination"/>
    <property type="evidence" value="ECO:0007669"/>
    <property type="project" value="TreeGrafter"/>
</dbReference>
<reference evidence="8 9" key="1">
    <citation type="journal article" date="2015" name="BMC Genomics">
        <title>Gene expression during zombie ant biting behavior reflects the complexity underlying fungal parasitic behavioral manipulation.</title>
        <authorList>
            <person name="de Bekker C."/>
            <person name="Ohm R.A."/>
            <person name="Loreto R.G."/>
            <person name="Sebastian A."/>
            <person name="Albert I."/>
            <person name="Merrow M."/>
            <person name="Brachmann A."/>
            <person name="Hughes D.P."/>
        </authorList>
    </citation>
    <scope>NUCLEOTIDE SEQUENCE [LARGE SCALE GENOMIC DNA]</scope>
    <source>
        <strain evidence="8 9">SC16a</strain>
    </source>
</reference>
<dbReference type="CDD" id="cd08366">
    <property type="entry name" value="APC10"/>
    <property type="match status" value="1"/>
</dbReference>
<dbReference type="GO" id="GO:0031145">
    <property type="term" value="P:anaphase-promoting complex-dependent catabolic process"/>
    <property type="evidence" value="ECO:0007669"/>
    <property type="project" value="InterPro"/>
</dbReference>
<feature type="compositionally biased region" description="Polar residues" evidence="6">
    <location>
        <begin position="18"/>
        <end position="46"/>
    </location>
</feature>
<evidence type="ECO:0000259" key="7">
    <source>
        <dbReference type="PROSITE" id="PS51284"/>
    </source>
</evidence>
<keyword evidence="9" id="KW-1185">Reference proteome</keyword>
<evidence type="ECO:0000256" key="1">
    <source>
        <dbReference type="ARBA" id="ARBA00006762"/>
    </source>
</evidence>
<dbReference type="Proteomes" id="UP000037136">
    <property type="component" value="Unassembled WGS sequence"/>
</dbReference>
<evidence type="ECO:0000256" key="2">
    <source>
        <dbReference type="ARBA" id="ARBA00022618"/>
    </source>
</evidence>
<evidence type="ECO:0000256" key="4">
    <source>
        <dbReference type="ARBA" id="ARBA00022786"/>
    </source>
</evidence>
<dbReference type="GO" id="GO:0051301">
    <property type="term" value="P:cell division"/>
    <property type="evidence" value="ECO:0007669"/>
    <property type="project" value="UniProtKB-KW"/>
</dbReference>
<name>A0A2A9P2C3_OPHUN</name>
<comment type="similarity">
    <text evidence="1">Belongs to the APC10 family.</text>
</comment>
<feature type="domain" description="DOC" evidence="7">
    <location>
        <begin position="108"/>
        <end position="310"/>
    </location>
</feature>
<dbReference type="InterPro" id="IPR008979">
    <property type="entry name" value="Galactose-bd-like_sf"/>
</dbReference>
<dbReference type="AlphaFoldDB" id="A0A2A9P2C3"/>
<protein>
    <recommendedName>
        <fullName evidence="7">DOC domain-containing protein</fullName>
    </recommendedName>
</protein>
<dbReference type="OrthoDB" id="24948at2759"/>
<evidence type="ECO:0000256" key="5">
    <source>
        <dbReference type="ARBA" id="ARBA00023306"/>
    </source>
</evidence>
<evidence type="ECO:0000313" key="9">
    <source>
        <dbReference type="Proteomes" id="UP000037136"/>
    </source>
</evidence>
<dbReference type="InterPro" id="IPR004939">
    <property type="entry name" value="APC_su10/DOC_dom"/>
</dbReference>
<dbReference type="Gene3D" id="2.60.120.260">
    <property type="entry name" value="Galactose-binding domain-like"/>
    <property type="match status" value="1"/>
</dbReference>
<dbReference type="SUPFAM" id="SSF49785">
    <property type="entry name" value="Galactose-binding domain-like"/>
    <property type="match status" value="1"/>
</dbReference>
<accession>A0A2A9P2C3</accession>
<keyword evidence="5" id="KW-0131">Cell cycle</keyword>
<evidence type="ECO:0000256" key="6">
    <source>
        <dbReference type="SAM" id="MobiDB-lite"/>
    </source>
</evidence>
<dbReference type="GO" id="GO:0005680">
    <property type="term" value="C:anaphase-promoting complex"/>
    <property type="evidence" value="ECO:0007669"/>
    <property type="project" value="InterPro"/>
</dbReference>
<feature type="compositionally biased region" description="Low complexity" evidence="6">
    <location>
        <begin position="1"/>
        <end position="17"/>
    </location>
</feature>
<dbReference type="STRING" id="268505.A0A2A9P2C3"/>
<evidence type="ECO:0000256" key="3">
    <source>
        <dbReference type="ARBA" id="ARBA00022776"/>
    </source>
</evidence>
<dbReference type="EMBL" id="LAZP02001179">
    <property type="protein sequence ID" value="PFH55121.1"/>
    <property type="molecule type" value="Genomic_DNA"/>
</dbReference>
<sequence>MDPARGPRRAAIPGATPSPGTSNNRTPGRRTPGTSSAHPLGTQRTALTIPLGSDDSASEPELSILGMSRAGDGDGLDDTAAAAAEAYAEAMEEEVLDAEQYEAEDTSIDEQVEEQDELVSLVDPLSIGLKEISNLGKFTVSSHKPGSGVEELRSEDLKLYWQLGQPGPPSPFLFLPSDGPQPHKLTVYFVKRVGIREIRFYVDYHQDESYTPTKMVFKSGTSENNLIEFATMTLDSPVGWQQVPLTGTGGEPDGNTLVSYVLQMQVLENHQNGKDTHLRAIKIYAFDADATDRGADAAATAAAVVVADEADQEDGLAAMVRALAAARIEAGDLGYTIPDFMREPEIR</sequence>
<dbReference type="PROSITE" id="PS51284">
    <property type="entry name" value="DOC"/>
    <property type="match status" value="1"/>
</dbReference>
<keyword evidence="2" id="KW-0132">Cell division</keyword>
<dbReference type="PANTHER" id="PTHR12936">
    <property type="entry name" value="ANAPHASE-PROMOTING COMPLEX 10"/>
    <property type="match status" value="1"/>
</dbReference>
<proteinExistence type="inferred from homology"/>
<evidence type="ECO:0000313" key="8">
    <source>
        <dbReference type="EMBL" id="PFH55121.1"/>
    </source>
</evidence>
<keyword evidence="4" id="KW-0833">Ubl conjugation pathway</keyword>
<comment type="caution">
    <text evidence="8">The sequence shown here is derived from an EMBL/GenBank/DDBJ whole genome shotgun (WGS) entry which is preliminary data.</text>
</comment>
<feature type="region of interest" description="Disordered" evidence="6">
    <location>
        <begin position="1"/>
        <end position="77"/>
    </location>
</feature>
<organism evidence="8 9">
    <name type="scientific">Ophiocordyceps unilateralis</name>
    <name type="common">Zombie-ant fungus</name>
    <name type="synonym">Torrubia unilateralis</name>
    <dbReference type="NCBI Taxonomy" id="268505"/>
    <lineage>
        <taxon>Eukaryota</taxon>
        <taxon>Fungi</taxon>
        <taxon>Dikarya</taxon>
        <taxon>Ascomycota</taxon>
        <taxon>Pezizomycotina</taxon>
        <taxon>Sordariomycetes</taxon>
        <taxon>Hypocreomycetidae</taxon>
        <taxon>Hypocreales</taxon>
        <taxon>Ophiocordycipitaceae</taxon>
        <taxon>Ophiocordyceps</taxon>
    </lineage>
</organism>
<gene>
    <name evidence="8" type="ORF">XA68_10669</name>
</gene>
<dbReference type="InterPro" id="IPR016901">
    <property type="entry name" value="APC10/Doc1"/>
</dbReference>